<evidence type="ECO:0000313" key="1">
    <source>
        <dbReference type="EMBL" id="KAJ0174535.1"/>
    </source>
</evidence>
<protein>
    <submittedName>
        <fullName evidence="1">Uncharacterized protein</fullName>
    </submittedName>
</protein>
<name>A0ACC1CSN9_9NEOP</name>
<dbReference type="EMBL" id="CM034403">
    <property type="protein sequence ID" value="KAJ0174535.1"/>
    <property type="molecule type" value="Genomic_DNA"/>
</dbReference>
<keyword evidence="2" id="KW-1185">Reference proteome</keyword>
<evidence type="ECO:0000313" key="2">
    <source>
        <dbReference type="Proteomes" id="UP000824533"/>
    </source>
</evidence>
<comment type="caution">
    <text evidence="1">The sequence shown here is derived from an EMBL/GenBank/DDBJ whole genome shotgun (WGS) entry which is preliminary data.</text>
</comment>
<proteinExistence type="predicted"/>
<dbReference type="Proteomes" id="UP000824533">
    <property type="component" value="Linkage Group LG17"/>
</dbReference>
<organism evidence="1 2">
    <name type="scientific">Dendrolimus kikuchii</name>
    <dbReference type="NCBI Taxonomy" id="765133"/>
    <lineage>
        <taxon>Eukaryota</taxon>
        <taxon>Metazoa</taxon>
        <taxon>Ecdysozoa</taxon>
        <taxon>Arthropoda</taxon>
        <taxon>Hexapoda</taxon>
        <taxon>Insecta</taxon>
        <taxon>Pterygota</taxon>
        <taxon>Neoptera</taxon>
        <taxon>Endopterygota</taxon>
        <taxon>Lepidoptera</taxon>
        <taxon>Glossata</taxon>
        <taxon>Ditrysia</taxon>
        <taxon>Bombycoidea</taxon>
        <taxon>Lasiocampidae</taxon>
        <taxon>Dendrolimus</taxon>
    </lineage>
</organism>
<reference evidence="1 2" key="1">
    <citation type="journal article" date="2021" name="Front. Genet.">
        <title>Chromosome-Level Genome Assembly Reveals Significant Gene Expansion in the Toll and IMD Signaling Pathways of Dendrolimus kikuchii.</title>
        <authorList>
            <person name="Zhou J."/>
            <person name="Wu P."/>
            <person name="Xiong Z."/>
            <person name="Liu N."/>
            <person name="Zhao N."/>
            <person name="Ji M."/>
            <person name="Qiu Y."/>
            <person name="Yang B."/>
        </authorList>
    </citation>
    <scope>NUCLEOTIDE SEQUENCE [LARGE SCALE GENOMIC DNA]</scope>
    <source>
        <strain evidence="1">Ann1</strain>
    </source>
</reference>
<gene>
    <name evidence="1" type="ORF">K1T71_009643</name>
</gene>
<sequence>MKNRPNLGLILFKYVVLGEFIVKTYSLHGHTVQVENQTEKERKEEIALAKQYKKLKRQAKADDAIKKARQLIFQESCYGKRLLSAFIESKTLEERDVQEKFLNKLKKKAAKMNKLKSVPNKYCTFDLDKKSEDREHQKKLALLECIRLNNEHKKLKEEKLQRQKQDDVLTESYRIEQEKNQCKIKRIINET</sequence>
<accession>A0ACC1CSN9</accession>